<evidence type="ECO:0000313" key="3">
    <source>
        <dbReference type="Proteomes" id="UP000006524"/>
    </source>
</evidence>
<name>E3SJF2_9CAUD</name>
<protein>
    <submittedName>
        <fullName evidence="2">Putative thioredoxin</fullName>
    </submittedName>
</protein>
<organism evidence="2 3">
    <name type="scientific">Synechococcus phage S-SM2</name>
    <dbReference type="NCBI Taxonomy" id="444860"/>
    <lineage>
        <taxon>Viruses</taxon>
        <taxon>Duplodnaviria</taxon>
        <taxon>Heunggongvirae</taxon>
        <taxon>Uroviricota</taxon>
        <taxon>Caudoviricetes</taxon>
        <taxon>Pantevenvirales</taxon>
        <taxon>Kyanoviridae</taxon>
        <taxon>Nilusvirus</taxon>
        <taxon>Nilusvirus ssm2</taxon>
    </lineage>
</organism>
<sequence>MTGGNVTKFLMFTKESCGPCGLVKKYIGALKDPRESVIEEVYLEDVSDEPIPEENLTLAKKYGVTATPVLVIADADGELLETYIGGLSITQNIRKVWDKYCD</sequence>
<dbReference type="CDD" id="cd02947">
    <property type="entry name" value="TRX_family"/>
    <property type="match status" value="1"/>
</dbReference>
<gene>
    <name evidence="2" type="ORF">SSM2_267</name>
</gene>
<dbReference type="InterPro" id="IPR012336">
    <property type="entry name" value="Thioredoxin-like_fold"/>
</dbReference>
<keyword evidence="3" id="KW-1185">Reference proteome</keyword>
<accession>E3SJF2</accession>
<evidence type="ECO:0000259" key="1">
    <source>
        <dbReference type="Pfam" id="PF13098"/>
    </source>
</evidence>
<reference evidence="2 3" key="1">
    <citation type="journal article" date="2010" name="Environ. Microbiol.">
        <title>Genomic analysis of oceanic cyanobacterial myoviruses compared with T4-like myoviruses from diverse hosts and environments.</title>
        <authorList>
            <person name="Sullivan M.B."/>
            <person name="Huang K.H."/>
            <person name="Ignacio-Espinoza J.C."/>
            <person name="Berlin A.M."/>
            <person name="Kelly L."/>
            <person name="Weigele P.R."/>
            <person name="DeFrancesco A.S."/>
            <person name="Kern S.E."/>
            <person name="Thompson L.R."/>
            <person name="Young S."/>
            <person name="Yandava C."/>
            <person name="Fu R."/>
            <person name="Krastins B."/>
            <person name="Chase M."/>
            <person name="Sarracino D."/>
            <person name="Osburne M.S."/>
            <person name="Henn M.R."/>
            <person name="Chisholm S.W."/>
        </authorList>
    </citation>
    <scope>NUCLEOTIDE SEQUENCE [LARGE SCALE GENOMIC DNA]</scope>
    <source>
        <strain evidence="2">8017-1</strain>
    </source>
</reference>
<dbReference type="Gene3D" id="3.40.30.10">
    <property type="entry name" value="Glutaredoxin"/>
    <property type="match status" value="1"/>
</dbReference>
<dbReference type="KEGG" id="vg:10326890"/>
<proteinExistence type="predicted"/>
<dbReference type="GeneID" id="10326890"/>
<evidence type="ECO:0000313" key="2">
    <source>
        <dbReference type="EMBL" id="ADO97600.1"/>
    </source>
</evidence>
<dbReference type="Proteomes" id="UP000006524">
    <property type="component" value="Segment"/>
</dbReference>
<dbReference type="Pfam" id="PF13098">
    <property type="entry name" value="Thioredoxin_2"/>
    <property type="match status" value="1"/>
</dbReference>
<dbReference type="RefSeq" id="YP_004322414.1">
    <property type="nucleotide sequence ID" value="NC_015279.1"/>
</dbReference>
<feature type="domain" description="Thioredoxin-like fold" evidence="1">
    <location>
        <begin position="8"/>
        <end position="89"/>
    </location>
</feature>
<dbReference type="SUPFAM" id="SSF52833">
    <property type="entry name" value="Thioredoxin-like"/>
    <property type="match status" value="1"/>
</dbReference>
<dbReference type="InterPro" id="IPR036249">
    <property type="entry name" value="Thioredoxin-like_sf"/>
</dbReference>
<dbReference type="EMBL" id="GU071095">
    <property type="protein sequence ID" value="ADO97600.1"/>
    <property type="molecule type" value="Genomic_DNA"/>
</dbReference>
<dbReference type="OrthoDB" id="21408at10239"/>